<proteinExistence type="predicted"/>
<evidence type="ECO:0000313" key="1">
    <source>
        <dbReference type="EMBL" id="CAI3973247.1"/>
    </source>
</evidence>
<dbReference type="EMBL" id="CAMXCT030000060">
    <property type="protein sequence ID" value="CAL4760559.1"/>
    <property type="molecule type" value="Genomic_DNA"/>
</dbReference>
<accession>A0A9P1BH07</accession>
<keyword evidence="4" id="KW-1185">Reference proteome</keyword>
<dbReference type="EMBL" id="CAMXCT020000060">
    <property type="protein sequence ID" value="CAL1126622.1"/>
    <property type="molecule type" value="Genomic_DNA"/>
</dbReference>
<dbReference type="OrthoDB" id="441924at2759"/>
<dbReference type="EMBL" id="CAMXCT010000060">
    <property type="protein sequence ID" value="CAI3973247.1"/>
    <property type="molecule type" value="Genomic_DNA"/>
</dbReference>
<protein>
    <submittedName>
        <fullName evidence="3">E3 ubiquitin-protein ligase RNF217</fullName>
    </submittedName>
</protein>
<evidence type="ECO:0000313" key="3">
    <source>
        <dbReference type="EMBL" id="CAL4760559.1"/>
    </source>
</evidence>
<comment type="caution">
    <text evidence="1">The sequence shown here is derived from an EMBL/GenBank/DDBJ whole genome shotgun (WGS) entry which is preliminary data.</text>
</comment>
<organism evidence="1">
    <name type="scientific">Cladocopium goreaui</name>
    <dbReference type="NCBI Taxonomy" id="2562237"/>
    <lineage>
        <taxon>Eukaryota</taxon>
        <taxon>Sar</taxon>
        <taxon>Alveolata</taxon>
        <taxon>Dinophyceae</taxon>
        <taxon>Suessiales</taxon>
        <taxon>Symbiodiniaceae</taxon>
        <taxon>Cladocopium</taxon>
    </lineage>
</organism>
<evidence type="ECO:0000313" key="4">
    <source>
        <dbReference type="Proteomes" id="UP001152797"/>
    </source>
</evidence>
<reference evidence="1" key="1">
    <citation type="submission" date="2022-10" db="EMBL/GenBank/DDBJ databases">
        <authorList>
            <person name="Chen Y."/>
            <person name="Dougan E. K."/>
            <person name="Chan C."/>
            <person name="Rhodes N."/>
            <person name="Thang M."/>
        </authorList>
    </citation>
    <scope>NUCLEOTIDE SEQUENCE</scope>
</reference>
<dbReference type="Proteomes" id="UP001152797">
    <property type="component" value="Unassembled WGS sequence"/>
</dbReference>
<name>A0A9P1BH07_9DINO</name>
<reference evidence="2" key="2">
    <citation type="submission" date="2024-04" db="EMBL/GenBank/DDBJ databases">
        <authorList>
            <person name="Chen Y."/>
            <person name="Shah S."/>
            <person name="Dougan E. K."/>
            <person name="Thang M."/>
            <person name="Chan C."/>
        </authorList>
    </citation>
    <scope>NUCLEOTIDE SEQUENCE [LARGE SCALE GENOMIC DNA]</scope>
</reference>
<sequence length="420" mass="47295">MVRKLVALSGWRRSSWRFEGWKDCYLAFNDPPGELLHIILSLVRWGRSADAFNVEQLVSVAGSLTAVNLLMVLPQVKHIHFFDMNPCAIAWGKMLIELIKASRSPQHFISQLFARDVLTFEEQQGFPLRCSNQQEYLQQPISRTLRDKAQGAMSAGSADVYGRILMPYQEGVVQWGWHTPRLQPCEDRKQLTTCTRSGLGSQGRLPEDGVGSYQYGEGWLSSQWTFDQVRGKLLKTPVSWCAGVDFSTAAPEQIAPQGKNALLFLQDMFSSEFASSWPMATARSLAHRHRLLLAQSITADKGQLLQELRGDSWHSWSDWDSQALLPSELCGCCPGCRPPGLSGEMLWRCHPLLRAGHQEHQRRLLEELTGPRLALEKSGAVLVAFAFAMRVQCPCSWISLGRGPNVWVQIIRMSVKYEIV</sequence>
<gene>
    <name evidence="1" type="ORF">C1SCF055_LOCUS1767</name>
</gene>
<evidence type="ECO:0000313" key="2">
    <source>
        <dbReference type="EMBL" id="CAL1126622.1"/>
    </source>
</evidence>
<dbReference type="AlphaFoldDB" id="A0A9P1BH07"/>